<dbReference type="InterPro" id="IPR057326">
    <property type="entry name" value="KR_dom"/>
</dbReference>
<dbReference type="PRINTS" id="PR00080">
    <property type="entry name" value="SDRFAMILY"/>
</dbReference>
<accession>A0A6J6AAW4</accession>
<evidence type="ECO:0000313" key="9">
    <source>
        <dbReference type="EMBL" id="CAB4948116.1"/>
    </source>
</evidence>
<dbReference type="EMBL" id="CAEZYF010000021">
    <property type="protein sequence ID" value="CAB4737739.1"/>
    <property type="molecule type" value="Genomic_DNA"/>
</dbReference>
<dbReference type="PRINTS" id="PR00081">
    <property type="entry name" value="GDHRDH"/>
</dbReference>
<comment type="similarity">
    <text evidence="1">Belongs to the short-chain dehydrogenases/reductases (SDR) family.</text>
</comment>
<evidence type="ECO:0000313" key="7">
    <source>
        <dbReference type="EMBL" id="CAB4814362.1"/>
    </source>
</evidence>
<evidence type="ECO:0000256" key="2">
    <source>
        <dbReference type="ARBA" id="ARBA00023002"/>
    </source>
</evidence>
<dbReference type="EMBL" id="CAESGF010000022">
    <property type="protein sequence ID" value="CAB4365005.1"/>
    <property type="molecule type" value="Genomic_DNA"/>
</dbReference>
<sequence length="307" mass="32214">MTGELRFDGRTAVVTGAGAGLGRSHAMLLASRGANVVVNDLHADAAQGVAAEITAAGGTAIAHAADISQPDGATGLVQTALDAWGRIDIVINNAGLLQPTDFADMTPEIFDRAYAVNLRASFLVTHAAWKPMVAQGYGRVVHTSSNSGLLGIGGSTGYASAKAGLWGFTRSLSLEAAPLGIHVNAIGPIAFTAMARTSRVAPPAWKSGEGDAWSRRLDVALVSPAVAWLAHEECAMNGQVLSVAAGRVARYVMGLNHGFVRDALTMEDVRDHDELLQHGEPTEFPAKANEESSALYRRVMPRSEPRK</sequence>
<dbReference type="EMBL" id="CAFBIY010000015">
    <property type="protein sequence ID" value="CAB4847228.1"/>
    <property type="molecule type" value="Genomic_DNA"/>
</dbReference>
<dbReference type="PROSITE" id="PS00061">
    <property type="entry name" value="ADH_SHORT"/>
    <property type="match status" value="1"/>
</dbReference>
<dbReference type="GO" id="GO:0016491">
    <property type="term" value="F:oxidoreductase activity"/>
    <property type="evidence" value="ECO:0007669"/>
    <property type="project" value="UniProtKB-KW"/>
</dbReference>
<dbReference type="Pfam" id="PF00106">
    <property type="entry name" value="adh_short"/>
    <property type="match status" value="1"/>
</dbReference>
<reference evidence="5" key="1">
    <citation type="submission" date="2020-05" db="EMBL/GenBank/DDBJ databases">
        <authorList>
            <person name="Chiriac C."/>
            <person name="Salcher M."/>
            <person name="Ghai R."/>
            <person name="Kavagutti S V."/>
        </authorList>
    </citation>
    <scope>NUCLEOTIDE SEQUENCE</scope>
</reference>
<evidence type="ECO:0000313" key="8">
    <source>
        <dbReference type="EMBL" id="CAB4847228.1"/>
    </source>
</evidence>
<evidence type="ECO:0000313" key="5">
    <source>
        <dbReference type="EMBL" id="CAB4365005.1"/>
    </source>
</evidence>
<dbReference type="EMBL" id="CAFBOL010000016">
    <property type="protein sequence ID" value="CAB4982714.1"/>
    <property type="molecule type" value="Genomic_DNA"/>
</dbReference>
<evidence type="ECO:0000256" key="1">
    <source>
        <dbReference type="ARBA" id="ARBA00006484"/>
    </source>
</evidence>
<proteinExistence type="inferred from homology"/>
<dbReference type="EMBL" id="CAFBMT010000019">
    <property type="protein sequence ID" value="CAB4948116.1"/>
    <property type="molecule type" value="Genomic_DNA"/>
</dbReference>
<dbReference type="InterPro" id="IPR051687">
    <property type="entry name" value="Peroxisomal_Beta-Oxidation"/>
</dbReference>
<dbReference type="SUPFAM" id="SSF51735">
    <property type="entry name" value="NAD(P)-binding Rossmann-fold domains"/>
    <property type="match status" value="1"/>
</dbReference>
<evidence type="ECO:0000256" key="3">
    <source>
        <dbReference type="SAM" id="MobiDB-lite"/>
    </source>
</evidence>
<dbReference type="EMBL" id="CAFAAV010000056">
    <property type="protein sequence ID" value="CAB4814362.1"/>
    <property type="molecule type" value="Genomic_DNA"/>
</dbReference>
<feature type="region of interest" description="Disordered" evidence="3">
    <location>
        <begin position="279"/>
        <end position="307"/>
    </location>
</feature>
<dbReference type="Gene3D" id="3.40.50.720">
    <property type="entry name" value="NAD(P)-binding Rossmann-like Domain"/>
    <property type="match status" value="1"/>
</dbReference>
<dbReference type="InterPro" id="IPR036291">
    <property type="entry name" value="NAD(P)-bd_dom_sf"/>
</dbReference>
<evidence type="ECO:0000313" key="10">
    <source>
        <dbReference type="EMBL" id="CAB4982714.1"/>
    </source>
</evidence>
<name>A0A6J6AAW4_9ZZZZ</name>
<evidence type="ECO:0000313" key="6">
    <source>
        <dbReference type="EMBL" id="CAB4737739.1"/>
    </source>
</evidence>
<keyword evidence="2" id="KW-0560">Oxidoreductase</keyword>
<dbReference type="InterPro" id="IPR020904">
    <property type="entry name" value="Sc_DH/Rdtase_CS"/>
</dbReference>
<organism evidence="5">
    <name type="scientific">freshwater metagenome</name>
    <dbReference type="NCBI Taxonomy" id="449393"/>
    <lineage>
        <taxon>unclassified sequences</taxon>
        <taxon>metagenomes</taxon>
        <taxon>ecological metagenomes</taxon>
    </lineage>
</organism>
<evidence type="ECO:0000259" key="4">
    <source>
        <dbReference type="SMART" id="SM00822"/>
    </source>
</evidence>
<dbReference type="AlphaFoldDB" id="A0A6J6AAW4"/>
<gene>
    <name evidence="6" type="ORF">UFOPK2656_02667</name>
    <name evidence="7" type="ORF">UFOPK3099_00958</name>
    <name evidence="8" type="ORF">UFOPK3267_00436</name>
    <name evidence="9" type="ORF">UFOPK3651_02661</name>
    <name evidence="10" type="ORF">UFOPK3931_00909</name>
    <name evidence="5" type="ORF">UFOPK4189_02764</name>
</gene>
<feature type="domain" description="Ketoreductase" evidence="4">
    <location>
        <begin position="10"/>
        <end position="216"/>
    </location>
</feature>
<dbReference type="PANTHER" id="PTHR45024:SF2">
    <property type="entry name" value="SCP2 DOMAIN-CONTAINING PROTEIN"/>
    <property type="match status" value="1"/>
</dbReference>
<dbReference type="InterPro" id="IPR002347">
    <property type="entry name" value="SDR_fam"/>
</dbReference>
<dbReference type="PANTHER" id="PTHR45024">
    <property type="entry name" value="DEHYDROGENASES, SHORT CHAIN"/>
    <property type="match status" value="1"/>
</dbReference>
<protein>
    <submittedName>
        <fullName evidence="5">Unannotated protein</fullName>
    </submittedName>
</protein>
<dbReference type="SMART" id="SM00822">
    <property type="entry name" value="PKS_KR"/>
    <property type="match status" value="1"/>
</dbReference>